<keyword evidence="2" id="KW-1185">Reference proteome</keyword>
<evidence type="ECO:0000313" key="1">
    <source>
        <dbReference type="EMBL" id="MCS2611070.1"/>
    </source>
</evidence>
<gene>
    <name evidence="1" type="ORF">LLY24_17280</name>
</gene>
<protein>
    <submittedName>
        <fullName evidence="1">Uncharacterized protein</fullName>
    </submittedName>
</protein>
<accession>A0ABT2EHP7</accession>
<proteinExistence type="predicted"/>
<organism evidence="1 2">
    <name type="scientific">Halomonas dongshanensis</name>
    <dbReference type="NCBI Taxonomy" id="2890835"/>
    <lineage>
        <taxon>Bacteria</taxon>
        <taxon>Pseudomonadati</taxon>
        <taxon>Pseudomonadota</taxon>
        <taxon>Gammaproteobacteria</taxon>
        <taxon>Oceanospirillales</taxon>
        <taxon>Halomonadaceae</taxon>
        <taxon>Halomonas</taxon>
    </lineage>
</organism>
<sequence length="278" mass="31242">MTQITLSQPSTLVYNWVESDNRCLHTLWVQVDTYIITEEVLAWVDGESLQSAIDGGELPAGTQPNWFHVLLVDEKGAVDSVLMGHETCGGSSATGPVERFIEHQIQEKLERLRKSGRPSAYPLQQITIKSLSTDSATPLRYRAEACLNGVLLNPVLPASVGEKETGLTLREQMRWLNRPYIISNESEAESIFDVFCFDDSAIGSVPSRWGRVDTLEAALEIIRCKTNSLDPLRELYELQKLEVLLLSFRDDLTIFKENLLSDEPLPRTFDDDGQEECP</sequence>
<dbReference type="RefSeq" id="WP_259037560.1">
    <property type="nucleotide sequence ID" value="NZ_JAJISC010000009.1"/>
</dbReference>
<name>A0ABT2EHP7_9GAMM</name>
<dbReference type="Proteomes" id="UP001165542">
    <property type="component" value="Unassembled WGS sequence"/>
</dbReference>
<evidence type="ECO:0000313" key="2">
    <source>
        <dbReference type="Proteomes" id="UP001165542"/>
    </source>
</evidence>
<comment type="caution">
    <text evidence="1">The sequence shown here is derived from an EMBL/GenBank/DDBJ whole genome shotgun (WGS) entry which is preliminary data.</text>
</comment>
<reference evidence="1" key="1">
    <citation type="submission" date="2021-11" db="EMBL/GenBank/DDBJ databases">
        <title>Halomonas sp., isolated from a coastal aquaculture zone in Dongshan Bay.</title>
        <authorList>
            <person name="Lin W."/>
        </authorList>
    </citation>
    <scope>NUCLEOTIDE SEQUENCE</scope>
    <source>
        <strain evidence="1">Yzlin-01</strain>
    </source>
</reference>
<dbReference type="EMBL" id="JAJISC010000009">
    <property type="protein sequence ID" value="MCS2611070.1"/>
    <property type="molecule type" value="Genomic_DNA"/>
</dbReference>